<dbReference type="Proteomes" id="UP000294894">
    <property type="component" value="Chromosome"/>
</dbReference>
<dbReference type="OrthoDB" id="123307at2"/>
<organism evidence="2 3">
    <name type="scientific">Nocardioides euryhalodurans</name>
    <dbReference type="NCBI Taxonomy" id="2518370"/>
    <lineage>
        <taxon>Bacteria</taxon>
        <taxon>Bacillati</taxon>
        <taxon>Actinomycetota</taxon>
        <taxon>Actinomycetes</taxon>
        <taxon>Propionibacteriales</taxon>
        <taxon>Nocardioidaceae</taxon>
        <taxon>Nocardioides</taxon>
    </lineage>
</organism>
<dbReference type="AlphaFoldDB" id="A0A4P7GRT8"/>
<dbReference type="Pfam" id="PF07336">
    <property type="entry name" value="ABATE"/>
    <property type="match status" value="1"/>
</dbReference>
<dbReference type="KEGG" id="noy:EXE57_18605"/>
<dbReference type="EMBL" id="CP038267">
    <property type="protein sequence ID" value="QBR94591.1"/>
    <property type="molecule type" value="Genomic_DNA"/>
</dbReference>
<reference evidence="2 3" key="1">
    <citation type="submission" date="2019-03" db="EMBL/GenBank/DDBJ databases">
        <title>Three New Species of Nocardioides, Nocardioides euryhalodurans sp. nov., Nocardioides seonyuensis sp. nov. and Nocardioides eburneoflavus sp. nov., Iolated from Soil.</title>
        <authorList>
            <person name="Roh S.G."/>
            <person name="Lee C."/>
            <person name="Kim M.-K."/>
            <person name="Kim S.B."/>
        </authorList>
    </citation>
    <scope>NUCLEOTIDE SEQUENCE [LARGE SCALE GENOMIC DNA]</scope>
    <source>
        <strain evidence="2 3">MMS17-SY117</strain>
    </source>
</reference>
<dbReference type="PANTHER" id="PTHR35525">
    <property type="entry name" value="BLL6575 PROTEIN"/>
    <property type="match status" value="1"/>
</dbReference>
<gene>
    <name evidence="2" type="ORF">EXE57_18605</name>
</gene>
<dbReference type="InterPro" id="IPR010852">
    <property type="entry name" value="ABATE"/>
</dbReference>
<evidence type="ECO:0000313" key="3">
    <source>
        <dbReference type="Proteomes" id="UP000294894"/>
    </source>
</evidence>
<dbReference type="Pfam" id="PF11706">
    <property type="entry name" value="zf-CGNR"/>
    <property type="match status" value="1"/>
</dbReference>
<feature type="domain" description="Zinc finger CGNR" evidence="1">
    <location>
        <begin position="124"/>
        <end position="166"/>
    </location>
</feature>
<proteinExistence type="predicted"/>
<accession>A0A4P7GRT8</accession>
<sequence length="172" mass="18161">MALVRDFVNTTDHETGTDDLASPADLVTYLAERGLAGASSRASGADLDAAQRLRTGLRRALELNHDGTTGALPGLAAALAEQPVALTWTDAGAALTTTATGVGGGLARIAVAAHEAAAEGIWWRLKICASDECEWAYYDHSRNRSRSWCEYGCGNKLKTRAYRARKAAARAG</sequence>
<evidence type="ECO:0000259" key="1">
    <source>
        <dbReference type="Pfam" id="PF11706"/>
    </source>
</evidence>
<keyword evidence="3" id="KW-1185">Reference proteome</keyword>
<dbReference type="InterPro" id="IPR021005">
    <property type="entry name" value="Znf_CGNR"/>
</dbReference>
<evidence type="ECO:0000313" key="2">
    <source>
        <dbReference type="EMBL" id="QBR94591.1"/>
    </source>
</evidence>
<dbReference type="InterPro" id="IPR023286">
    <property type="entry name" value="ABATE_dom_sf"/>
</dbReference>
<protein>
    <submittedName>
        <fullName evidence="2">Zf-CGNR multi-domain protein</fullName>
    </submittedName>
</protein>
<dbReference type="SUPFAM" id="SSF160904">
    <property type="entry name" value="Jann2411-like"/>
    <property type="match status" value="1"/>
</dbReference>
<dbReference type="Gene3D" id="1.10.3300.10">
    <property type="entry name" value="Jann2411-like domain"/>
    <property type="match status" value="1"/>
</dbReference>
<name>A0A4P7GRT8_9ACTN</name>
<dbReference type="PANTHER" id="PTHR35525:SF3">
    <property type="entry name" value="BLL6575 PROTEIN"/>
    <property type="match status" value="1"/>
</dbReference>